<dbReference type="EMBL" id="JAYKXN010000004">
    <property type="protein sequence ID" value="KAK7294700.1"/>
    <property type="molecule type" value="Genomic_DNA"/>
</dbReference>
<dbReference type="AlphaFoldDB" id="A0AAN9J980"/>
<comment type="caution">
    <text evidence="2">The sequence shown here is derived from an EMBL/GenBank/DDBJ whole genome shotgun (WGS) entry which is preliminary data.</text>
</comment>
<name>A0AAN9J980_CLITE</name>
<reference evidence="2 3" key="1">
    <citation type="submission" date="2024-01" db="EMBL/GenBank/DDBJ databases">
        <title>The genomes of 5 underutilized Papilionoideae crops provide insights into root nodulation and disease resistance.</title>
        <authorList>
            <person name="Yuan L."/>
        </authorList>
    </citation>
    <scope>NUCLEOTIDE SEQUENCE [LARGE SCALE GENOMIC DNA]</scope>
    <source>
        <strain evidence="2">LY-2023</strain>
        <tissue evidence="2">Leaf</tissue>
    </source>
</reference>
<evidence type="ECO:0000256" key="1">
    <source>
        <dbReference type="SAM" id="MobiDB-lite"/>
    </source>
</evidence>
<feature type="region of interest" description="Disordered" evidence="1">
    <location>
        <begin position="56"/>
        <end position="94"/>
    </location>
</feature>
<gene>
    <name evidence="2" type="ORF">RJT34_17593</name>
</gene>
<organism evidence="2 3">
    <name type="scientific">Clitoria ternatea</name>
    <name type="common">Butterfly pea</name>
    <dbReference type="NCBI Taxonomy" id="43366"/>
    <lineage>
        <taxon>Eukaryota</taxon>
        <taxon>Viridiplantae</taxon>
        <taxon>Streptophyta</taxon>
        <taxon>Embryophyta</taxon>
        <taxon>Tracheophyta</taxon>
        <taxon>Spermatophyta</taxon>
        <taxon>Magnoliopsida</taxon>
        <taxon>eudicotyledons</taxon>
        <taxon>Gunneridae</taxon>
        <taxon>Pentapetalae</taxon>
        <taxon>rosids</taxon>
        <taxon>fabids</taxon>
        <taxon>Fabales</taxon>
        <taxon>Fabaceae</taxon>
        <taxon>Papilionoideae</taxon>
        <taxon>50 kb inversion clade</taxon>
        <taxon>NPAAA clade</taxon>
        <taxon>indigoferoid/millettioid clade</taxon>
        <taxon>Phaseoleae</taxon>
        <taxon>Clitoria</taxon>
    </lineage>
</organism>
<accession>A0AAN9J980</accession>
<proteinExistence type="predicted"/>
<protein>
    <submittedName>
        <fullName evidence="2">Uncharacterized protein</fullName>
    </submittedName>
</protein>
<sequence length="94" mass="10847">MTSSRRLPAIADLREPTQTRMDILRDLHRLRSREPRLLTKPTNQIWLLSLRPRCLTPPAPDRGHHAPPSTRRPCCNRELSKGKNKHMGTVPIRA</sequence>
<evidence type="ECO:0000313" key="2">
    <source>
        <dbReference type="EMBL" id="KAK7294700.1"/>
    </source>
</evidence>
<dbReference type="Proteomes" id="UP001359559">
    <property type="component" value="Unassembled WGS sequence"/>
</dbReference>
<evidence type="ECO:0000313" key="3">
    <source>
        <dbReference type="Proteomes" id="UP001359559"/>
    </source>
</evidence>
<keyword evidence="3" id="KW-1185">Reference proteome</keyword>